<sequence length="100" mass="10655">MSAEPPMGTRHDPSHRWDLLLAIQNPTDADCLSAFATTEGVEMLSEYSNIVARAAKVFPRLPELLSTLPTELVAAGVQATLSGADIFAPVNLDDVGDVFS</sequence>
<accession>A0ABV8DBI4</accession>
<evidence type="ECO:0000313" key="2">
    <source>
        <dbReference type="Proteomes" id="UP001595693"/>
    </source>
</evidence>
<reference evidence="2" key="1">
    <citation type="journal article" date="2019" name="Int. J. Syst. Evol. Microbiol.">
        <title>The Global Catalogue of Microorganisms (GCM) 10K type strain sequencing project: providing services to taxonomists for standard genome sequencing and annotation.</title>
        <authorList>
            <consortium name="The Broad Institute Genomics Platform"/>
            <consortium name="The Broad Institute Genome Sequencing Center for Infectious Disease"/>
            <person name="Wu L."/>
            <person name="Ma J."/>
        </authorList>
    </citation>
    <scope>NUCLEOTIDE SEQUENCE [LARGE SCALE GENOMIC DNA]</scope>
    <source>
        <strain evidence="2">CCUG 2113</strain>
    </source>
</reference>
<protein>
    <submittedName>
        <fullName evidence="1">Uncharacterized protein</fullName>
    </submittedName>
</protein>
<keyword evidence="2" id="KW-1185">Reference proteome</keyword>
<gene>
    <name evidence="1" type="ORF">ACFOW3_14710</name>
</gene>
<comment type="caution">
    <text evidence="1">The sequence shown here is derived from an EMBL/GenBank/DDBJ whole genome shotgun (WGS) entry which is preliminary data.</text>
</comment>
<organism evidence="1 2">
    <name type="scientific">Acidovorax facilis</name>
    <dbReference type="NCBI Taxonomy" id="12917"/>
    <lineage>
        <taxon>Bacteria</taxon>
        <taxon>Pseudomonadati</taxon>
        <taxon>Pseudomonadota</taxon>
        <taxon>Betaproteobacteria</taxon>
        <taxon>Burkholderiales</taxon>
        <taxon>Comamonadaceae</taxon>
        <taxon>Acidovorax</taxon>
    </lineage>
</organism>
<proteinExistence type="predicted"/>
<evidence type="ECO:0000313" key="1">
    <source>
        <dbReference type="EMBL" id="MFC3935866.1"/>
    </source>
</evidence>
<name>A0ABV8DBI4_9BURK</name>
<dbReference type="EMBL" id="JBHSAJ010000042">
    <property type="protein sequence ID" value="MFC3935866.1"/>
    <property type="molecule type" value="Genomic_DNA"/>
</dbReference>
<dbReference type="Proteomes" id="UP001595693">
    <property type="component" value="Unassembled WGS sequence"/>
</dbReference>